<sequence length="174" mass="20228">MPQLETPRCLIANLPEIEYSVSNSSFICGRTGYLIEATLLSHGYTVLIKATTAEKRPRLKVEAANYRHLRNLQGQIIPTYLGIFNPRVSYWYHGQRMGQMMILSYSGRRLQFVLNDENRDFFHQEREKALDVFRSHGVVHRDSDWRNMLWDDRGCRLMVIGLEDLGTVKAPSRP</sequence>
<dbReference type="GeneID" id="81410030"/>
<dbReference type="GO" id="GO:0004672">
    <property type="term" value="F:protein kinase activity"/>
    <property type="evidence" value="ECO:0007669"/>
    <property type="project" value="InterPro"/>
</dbReference>
<protein>
    <recommendedName>
        <fullName evidence="1">Protein kinase domain-containing protein</fullName>
    </recommendedName>
</protein>
<dbReference type="GO" id="GO:0005524">
    <property type="term" value="F:ATP binding"/>
    <property type="evidence" value="ECO:0007669"/>
    <property type="project" value="InterPro"/>
</dbReference>
<keyword evidence="3" id="KW-1185">Reference proteome</keyword>
<proteinExistence type="predicted"/>
<organism evidence="2 3">
    <name type="scientific">Penicillium bovifimosum</name>
    <dbReference type="NCBI Taxonomy" id="126998"/>
    <lineage>
        <taxon>Eukaryota</taxon>
        <taxon>Fungi</taxon>
        <taxon>Dikarya</taxon>
        <taxon>Ascomycota</taxon>
        <taxon>Pezizomycotina</taxon>
        <taxon>Eurotiomycetes</taxon>
        <taxon>Eurotiomycetidae</taxon>
        <taxon>Eurotiales</taxon>
        <taxon>Aspergillaceae</taxon>
        <taxon>Penicillium</taxon>
    </lineage>
</organism>
<dbReference type="InterPro" id="IPR000719">
    <property type="entry name" value="Prot_kinase_dom"/>
</dbReference>
<evidence type="ECO:0000259" key="1">
    <source>
        <dbReference type="PROSITE" id="PS50011"/>
    </source>
</evidence>
<dbReference type="Gene3D" id="1.10.510.10">
    <property type="entry name" value="Transferase(Phosphotransferase) domain 1"/>
    <property type="match status" value="1"/>
</dbReference>
<name>A0A9W9KV51_9EURO</name>
<comment type="caution">
    <text evidence="2">The sequence shown here is derived from an EMBL/GenBank/DDBJ whole genome shotgun (WGS) entry which is preliminary data.</text>
</comment>
<dbReference type="RefSeq" id="XP_056517232.1">
    <property type="nucleotide sequence ID" value="XM_056670859.1"/>
</dbReference>
<dbReference type="PROSITE" id="PS50011">
    <property type="entry name" value="PROTEIN_KINASE_DOM"/>
    <property type="match status" value="1"/>
</dbReference>
<evidence type="ECO:0000313" key="2">
    <source>
        <dbReference type="EMBL" id="KAJ5120728.1"/>
    </source>
</evidence>
<evidence type="ECO:0000313" key="3">
    <source>
        <dbReference type="Proteomes" id="UP001149079"/>
    </source>
</evidence>
<dbReference type="EMBL" id="JAPQKL010000008">
    <property type="protein sequence ID" value="KAJ5120728.1"/>
    <property type="molecule type" value="Genomic_DNA"/>
</dbReference>
<feature type="domain" description="Protein kinase" evidence="1">
    <location>
        <begin position="20"/>
        <end position="174"/>
    </location>
</feature>
<reference evidence="2" key="1">
    <citation type="submission" date="2022-11" db="EMBL/GenBank/DDBJ databases">
        <authorList>
            <person name="Petersen C."/>
        </authorList>
    </citation>
    <scope>NUCLEOTIDE SEQUENCE</scope>
    <source>
        <strain evidence="2">IBT 22155</strain>
    </source>
</reference>
<gene>
    <name evidence="2" type="ORF">N7515_010116</name>
</gene>
<dbReference type="AlphaFoldDB" id="A0A9W9KV51"/>
<dbReference type="OrthoDB" id="2156052at2759"/>
<accession>A0A9W9KV51</accession>
<dbReference type="InterPro" id="IPR011009">
    <property type="entry name" value="Kinase-like_dom_sf"/>
</dbReference>
<dbReference type="SUPFAM" id="SSF56112">
    <property type="entry name" value="Protein kinase-like (PK-like)"/>
    <property type="match status" value="1"/>
</dbReference>
<reference evidence="2" key="2">
    <citation type="journal article" date="2023" name="IMA Fungus">
        <title>Comparative genomic study of the Penicillium genus elucidates a diverse pangenome and 15 lateral gene transfer events.</title>
        <authorList>
            <person name="Petersen C."/>
            <person name="Sorensen T."/>
            <person name="Nielsen M.R."/>
            <person name="Sondergaard T.E."/>
            <person name="Sorensen J.L."/>
            <person name="Fitzpatrick D.A."/>
            <person name="Frisvad J.C."/>
            <person name="Nielsen K.L."/>
        </authorList>
    </citation>
    <scope>NUCLEOTIDE SEQUENCE</scope>
    <source>
        <strain evidence="2">IBT 22155</strain>
    </source>
</reference>
<dbReference type="Gene3D" id="3.30.200.20">
    <property type="entry name" value="Phosphorylase Kinase, domain 1"/>
    <property type="match status" value="1"/>
</dbReference>
<dbReference type="Proteomes" id="UP001149079">
    <property type="component" value="Unassembled WGS sequence"/>
</dbReference>